<keyword evidence="2" id="KW-1185">Reference proteome</keyword>
<evidence type="ECO:0000313" key="2">
    <source>
        <dbReference type="Proteomes" id="UP001236657"/>
    </source>
</evidence>
<sequence>MKDYSAHTDWLNNKGKLIIVQLKYDQYSQPTEYTCGPTNIAAYMDYELKKAGVNLDYTKGIMDMNSYTDTNKDKSVTPDELKSYLSNLIATNNYYYKKKIPQKMYELKYETTDIALSDIHNRLSTRKASTFLYGNTFRAAQANIAGSHYYTLRGSVQCNVQDCGYNFNGIYIHDSVYNSKSFPDRKKYPDVIPPQTAVGSGDLANNFWLKTGAPFYQPWNRRHISLITSN</sequence>
<geneLocation type="plasmid" evidence="1 2">
    <name>pThlacMK1_1</name>
</geneLocation>
<evidence type="ECO:0008006" key="3">
    <source>
        <dbReference type="Google" id="ProtNLM"/>
    </source>
</evidence>
<keyword evidence="1" id="KW-0614">Plasmid</keyword>
<dbReference type="PROSITE" id="PS00018">
    <property type="entry name" value="EF_HAND_1"/>
    <property type="match status" value="1"/>
</dbReference>
<proteinExistence type="predicted"/>
<dbReference type="RefSeq" id="WP_202719279.1">
    <property type="nucleotide sequence ID" value="NZ_CP133219.1"/>
</dbReference>
<dbReference type="InterPro" id="IPR018247">
    <property type="entry name" value="EF_Hand_1_Ca_BS"/>
</dbReference>
<evidence type="ECO:0000313" key="1">
    <source>
        <dbReference type="EMBL" id="WML92508.1"/>
    </source>
</evidence>
<gene>
    <name evidence="1" type="ORF">RCF98_17640</name>
</gene>
<accession>A0ABY9MVC0</accession>
<dbReference type="EMBL" id="CP133219">
    <property type="protein sequence ID" value="WML92508.1"/>
    <property type="molecule type" value="Genomic_DNA"/>
</dbReference>
<dbReference type="Proteomes" id="UP001236657">
    <property type="component" value="Plasmid pThlacMK1_1"/>
</dbReference>
<name>A0ABY9MVC0_9GAMM</name>
<organism evidence="1 2">
    <name type="scientific">Thiothrix lacustris</name>
    <dbReference type="NCBI Taxonomy" id="525917"/>
    <lineage>
        <taxon>Bacteria</taxon>
        <taxon>Pseudomonadati</taxon>
        <taxon>Pseudomonadota</taxon>
        <taxon>Gammaproteobacteria</taxon>
        <taxon>Thiotrichales</taxon>
        <taxon>Thiotrichaceae</taxon>
        <taxon>Thiothrix</taxon>
    </lineage>
</organism>
<reference evidence="1 2" key="1">
    <citation type="submission" date="2023-08" db="EMBL/GenBank/DDBJ databases">
        <title>New molecular markers tilS and rpoB for phylogenetic and monitoring studies of the genus Thiothrix biodiversity.</title>
        <authorList>
            <person name="Ravin N.V."/>
            <person name="Smolyakov D."/>
            <person name="Markov N.D."/>
            <person name="Beletsky A.V."/>
            <person name="Mardanov A.V."/>
            <person name="Rudenko T.S."/>
            <person name="Grabovich M.Y."/>
        </authorList>
    </citation>
    <scope>NUCLEOTIDE SEQUENCE [LARGE SCALE GENOMIC DNA]</scope>
    <source>
        <strain evidence="1 2">MK1</strain>
        <plasmid evidence="1 2">pThlacMK1_1</plasmid>
    </source>
</reference>
<protein>
    <recommendedName>
        <fullName evidence="3">EF-hand domain-containing protein</fullName>
    </recommendedName>
</protein>